<dbReference type="Gene3D" id="3.30.70.330">
    <property type="match status" value="1"/>
</dbReference>
<dbReference type="Pfam" id="PF13865">
    <property type="entry name" value="FoP_duplication"/>
    <property type="match status" value="1"/>
</dbReference>
<comment type="caution">
    <text evidence="5">The sequence shown here is derived from an EMBL/GenBank/DDBJ whole genome shotgun (WGS) entry which is preliminary data.</text>
</comment>
<dbReference type="InterPro" id="IPR000504">
    <property type="entry name" value="RRM_dom"/>
</dbReference>
<keyword evidence="6" id="KW-1185">Reference proteome</keyword>
<sequence>MSDILEQSLDDIIGQNKSRNPSSSHRRGSSRSRRGASRSRARPSHHPYRSGRRDGAGDGDDDDDLFTSRAAGHVRSSVPEKVQLLANSRPTLRIKNIHRDLNGEDLSRLFSGVGDVDFVKFDDVDDSVAYVCFQRDCDRSNREAIAKFDGKKAMGKILIVENTTTLFDRIHPAARRDDRRDRERERGPRRERRGAGGRATGRTRPAKKTAEDLDKELNEYMGKTTDSLDAELDNYMKGGDAEQQTEEKPPAADEMNVD</sequence>
<evidence type="ECO:0000256" key="1">
    <source>
        <dbReference type="ARBA" id="ARBA00022884"/>
    </source>
</evidence>
<keyword evidence="1 2" id="KW-0694">RNA-binding</keyword>
<feature type="region of interest" description="Disordered" evidence="3">
    <location>
        <begin position="1"/>
        <end position="74"/>
    </location>
</feature>
<dbReference type="AlphaFoldDB" id="A0A367YDL9"/>
<feature type="compositionally biased region" description="Basic residues" evidence="3">
    <location>
        <begin position="24"/>
        <end position="50"/>
    </location>
</feature>
<feature type="region of interest" description="Disordered" evidence="3">
    <location>
        <begin position="170"/>
        <end position="258"/>
    </location>
</feature>
<dbReference type="GO" id="GO:0003729">
    <property type="term" value="F:mRNA binding"/>
    <property type="evidence" value="ECO:0007669"/>
    <property type="project" value="TreeGrafter"/>
</dbReference>
<feature type="compositionally biased region" description="Basic and acidic residues" evidence="3">
    <location>
        <begin position="170"/>
        <end position="188"/>
    </location>
</feature>
<dbReference type="Proteomes" id="UP000253472">
    <property type="component" value="Unassembled WGS sequence"/>
</dbReference>
<organism evidence="5 6">
    <name type="scientific">Candida viswanathii</name>
    <dbReference type="NCBI Taxonomy" id="5486"/>
    <lineage>
        <taxon>Eukaryota</taxon>
        <taxon>Fungi</taxon>
        <taxon>Dikarya</taxon>
        <taxon>Ascomycota</taxon>
        <taxon>Saccharomycotina</taxon>
        <taxon>Pichiomycetes</taxon>
        <taxon>Debaryomycetaceae</taxon>
        <taxon>Candida/Lodderomyces clade</taxon>
        <taxon>Candida</taxon>
    </lineage>
</organism>
<dbReference type="SUPFAM" id="SSF54928">
    <property type="entry name" value="RNA-binding domain, RBD"/>
    <property type="match status" value="1"/>
</dbReference>
<evidence type="ECO:0000256" key="2">
    <source>
        <dbReference type="PROSITE-ProRule" id="PRU00176"/>
    </source>
</evidence>
<dbReference type="SMART" id="SM01218">
    <property type="entry name" value="FoP_duplication"/>
    <property type="match status" value="1"/>
</dbReference>
<feature type="domain" description="RRM" evidence="4">
    <location>
        <begin position="90"/>
        <end position="165"/>
    </location>
</feature>
<evidence type="ECO:0000313" key="6">
    <source>
        <dbReference type="Proteomes" id="UP000253472"/>
    </source>
</evidence>
<dbReference type="InterPro" id="IPR025715">
    <property type="entry name" value="FoP_C"/>
</dbReference>
<gene>
    <name evidence="5" type="primary">YRA1_3</name>
    <name evidence="5" type="ORF">Cantr_10439</name>
</gene>
<accession>A0A367YDL9</accession>
<dbReference type="STRING" id="5486.A0A367YDL9"/>
<dbReference type="PANTHER" id="PTHR19965:SF82">
    <property type="entry name" value="THO COMPLEX SUBUNIT 4"/>
    <property type="match status" value="1"/>
</dbReference>
<dbReference type="InterPro" id="IPR012677">
    <property type="entry name" value="Nucleotide-bd_a/b_plait_sf"/>
</dbReference>
<dbReference type="InterPro" id="IPR035979">
    <property type="entry name" value="RBD_domain_sf"/>
</dbReference>
<dbReference type="GO" id="GO:0005634">
    <property type="term" value="C:nucleus"/>
    <property type="evidence" value="ECO:0007669"/>
    <property type="project" value="TreeGrafter"/>
</dbReference>
<evidence type="ECO:0000259" key="4">
    <source>
        <dbReference type="PROSITE" id="PS50102"/>
    </source>
</evidence>
<dbReference type="OrthoDB" id="5382468at2759"/>
<name>A0A367YDL9_9ASCO</name>
<dbReference type="PROSITE" id="PS50102">
    <property type="entry name" value="RRM"/>
    <property type="match status" value="1"/>
</dbReference>
<dbReference type="EMBL" id="QLNQ01000023">
    <property type="protein sequence ID" value="RCK63958.1"/>
    <property type="molecule type" value="Genomic_DNA"/>
</dbReference>
<reference evidence="5 6" key="1">
    <citation type="submission" date="2018-06" db="EMBL/GenBank/DDBJ databases">
        <title>Whole genome sequencing of Candida tropicalis (genome annotated by CSBL at Korea University).</title>
        <authorList>
            <person name="Ahn J."/>
        </authorList>
    </citation>
    <scope>NUCLEOTIDE SEQUENCE [LARGE SCALE GENOMIC DNA]</scope>
    <source>
        <strain evidence="5 6">ATCC 20962</strain>
    </source>
</reference>
<proteinExistence type="predicted"/>
<evidence type="ECO:0000256" key="3">
    <source>
        <dbReference type="SAM" id="MobiDB-lite"/>
    </source>
</evidence>
<evidence type="ECO:0000313" key="5">
    <source>
        <dbReference type="EMBL" id="RCK63958.1"/>
    </source>
</evidence>
<protein>
    <submittedName>
        <fullName evidence="5">RNA annealing protein YRA1</fullName>
    </submittedName>
</protein>
<feature type="compositionally biased region" description="Basic and acidic residues" evidence="3">
    <location>
        <begin position="208"/>
        <end position="218"/>
    </location>
</feature>
<dbReference type="PANTHER" id="PTHR19965">
    <property type="entry name" value="RNA AND EXPORT FACTOR BINDING PROTEIN"/>
    <property type="match status" value="1"/>
</dbReference>
<dbReference type="InterPro" id="IPR051229">
    <property type="entry name" value="ALYREF_mRNA_export"/>
</dbReference>